<name>A0AAV2IH72_LYMST</name>
<dbReference type="PROSITE" id="PS50238">
    <property type="entry name" value="RHOGAP"/>
    <property type="match status" value="1"/>
</dbReference>
<dbReference type="GO" id="GO:0005096">
    <property type="term" value="F:GTPase activator activity"/>
    <property type="evidence" value="ECO:0007669"/>
    <property type="project" value="UniProtKB-KW"/>
</dbReference>
<evidence type="ECO:0000256" key="3">
    <source>
        <dbReference type="SAM" id="Coils"/>
    </source>
</evidence>
<feature type="compositionally biased region" description="Polar residues" evidence="4">
    <location>
        <begin position="890"/>
        <end position="916"/>
    </location>
</feature>
<dbReference type="InterPro" id="IPR027267">
    <property type="entry name" value="AH/BAR_dom_sf"/>
</dbReference>
<evidence type="ECO:0000313" key="7">
    <source>
        <dbReference type="EMBL" id="CAL1546433.1"/>
    </source>
</evidence>
<organism evidence="7 8">
    <name type="scientific">Lymnaea stagnalis</name>
    <name type="common">Great pond snail</name>
    <name type="synonym">Helix stagnalis</name>
    <dbReference type="NCBI Taxonomy" id="6523"/>
    <lineage>
        <taxon>Eukaryota</taxon>
        <taxon>Metazoa</taxon>
        <taxon>Spiralia</taxon>
        <taxon>Lophotrochozoa</taxon>
        <taxon>Mollusca</taxon>
        <taxon>Gastropoda</taxon>
        <taxon>Heterobranchia</taxon>
        <taxon>Euthyneura</taxon>
        <taxon>Panpulmonata</taxon>
        <taxon>Hygrophila</taxon>
        <taxon>Lymnaeoidea</taxon>
        <taxon>Lymnaeidae</taxon>
        <taxon>Lymnaea</taxon>
    </lineage>
</organism>
<feature type="compositionally biased region" description="Basic and acidic residues" evidence="4">
    <location>
        <begin position="1140"/>
        <end position="1153"/>
    </location>
</feature>
<dbReference type="GO" id="GO:0035020">
    <property type="term" value="P:regulation of Rac protein signal transduction"/>
    <property type="evidence" value="ECO:0007669"/>
    <property type="project" value="TreeGrafter"/>
</dbReference>
<feature type="compositionally biased region" description="Polar residues" evidence="4">
    <location>
        <begin position="615"/>
        <end position="625"/>
    </location>
</feature>
<dbReference type="SUPFAM" id="SSF103657">
    <property type="entry name" value="BAR/IMD domain-like"/>
    <property type="match status" value="1"/>
</dbReference>
<dbReference type="GO" id="GO:0005737">
    <property type="term" value="C:cytoplasm"/>
    <property type="evidence" value="ECO:0007669"/>
    <property type="project" value="InterPro"/>
</dbReference>
<feature type="region of interest" description="Disordered" evidence="4">
    <location>
        <begin position="540"/>
        <end position="578"/>
    </location>
</feature>
<feature type="region of interest" description="Disordered" evidence="4">
    <location>
        <begin position="866"/>
        <end position="918"/>
    </location>
</feature>
<feature type="compositionally biased region" description="Polar residues" evidence="4">
    <location>
        <begin position="1224"/>
        <end position="1246"/>
    </location>
</feature>
<proteinExistence type="predicted"/>
<dbReference type="EMBL" id="CAXITT010000808">
    <property type="protein sequence ID" value="CAL1546433.1"/>
    <property type="molecule type" value="Genomic_DNA"/>
</dbReference>
<evidence type="ECO:0000259" key="5">
    <source>
        <dbReference type="PROSITE" id="PS50238"/>
    </source>
</evidence>
<feature type="domain" description="BAR" evidence="6">
    <location>
        <begin position="20"/>
        <end position="255"/>
    </location>
</feature>
<dbReference type="CDD" id="cd07595">
    <property type="entry name" value="BAR_RhoGAP_Rich-like"/>
    <property type="match status" value="1"/>
</dbReference>
<dbReference type="PANTHER" id="PTHR14130:SF14">
    <property type="entry name" value="RHO GTPASE-ACTIVATING PROTEIN 92B"/>
    <property type="match status" value="1"/>
</dbReference>
<feature type="compositionally biased region" description="Low complexity" evidence="4">
    <location>
        <begin position="1083"/>
        <end position="1101"/>
    </location>
</feature>
<feature type="compositionally biased region" description="Polar residues" evidence="4">
    <location>
        <begin position="667"/>
        <end position="719"/>
    </location>
</feature>
<feature type="coiled-coil region" evidence="3">
    <location>
        <begin position="175"/>
        <end position="206"/>
    </location>
</feature>
<dbReference type="FunFam" id="1.10.555.10:FF:000001">
    <property type="entry name" value="Rho GTPase activating protein 44"/>
    <property type="match status" value="1"/>
</dbReference>
<dbReference type="InterPro" id="IPR008936">
    <property type="entry name" value="Rho_GTPase_activation_prot"/>
</dbReference>
<evidence type="ECO:0000256" key="4">
    <source>
        <dbReference type="SAM" id="MobiDB-lite"/>
    </source>
</evidence>
<feature type="region of interest" description="Disordered" evidence="4">
    <location>
        <begin position="1001"/>
        <end position="1193"/>
    </location>
</feature>
<dbReference type="GO" id="GO:0007165">
    <property type="term" value="P:signal transduction"/>
    <property type="evidence" value="ECO:0007669"/>
    <property type="project" value="InterPro"/>
</dbReference>
<dbReference type="SUPFAM" id="SSF48350">
    <property type="entry name" value="GTPase activation domain, GAP"/>
    <property type="match status" value="1"/>
</dbReference>
<dbReference type="InterPro" id="IPR004148">
    <property type="entry name" value="BAR_dom"/>
</dbReference>
<evidence type="ECO:0000313" key="8">
    <source>
        <dbReference type="Proteomes" id="UP001497497"/>
    </source>
</evidence>
<evidence type="ECO:0000256" key="1">
    <source>
        <dbReference type="ARBA" id="ARBA00022468"/>
    </source>
</evidence>
<sequence>MFKRENLRKNFLRVKQNIDQNLGRAEKSEVLSEDQQENEKRAEQIKHAFQNIAKKASCILQGPGTDFEKRLKKVPESGLSAALLESGQALGQETLLGNVCKLCGDCQYNLAMEQVTFEMVVESEFVNPIQTICDVDIPSIMKFRKALNKSTLDMDSAKNRLTQMVRQSHVPGANMSNTAAKVDVIKEEYEEAAQKVETIKDNLSIELCNFAARESEHSHRMLALLKAQADFHRKALQAIEDCIPHVSITIENSPCKPVFGVPLEEHLRLMCRDIALVLEACILTLLDCGMEEEGLFRIAGAAIKLKKLKACFDANLIDMEEFANDPHTVAGALKQYLRELPEPLLTFALHDDFLKSVSLPQDQRLQTLWTLLSKLPKANYNNFRYLIKFLAKLAEKCDVNKMKPSNIAIVIGPNLLWTERNNAPNMLTTGTVSAIIEAIVTHADWFFPGAFDFHLTGHGSSPKPCREPGFANSTKPQCLKVKVSKEKPSEVTRDISAKDALKKDNDKREHWDSHGASDKEKVLPLEQGFVVPAFELHVQKPKKDSEHGCGSSDESCPFSEQIDTSSEKENIDQEGEDLPSSSCLMYAARHNGSHVATSSTNTGDYDNILYTFSTQNPMSRSSTMSRGYGASKENRRGSVDNLLPFSKQLPTPVPPSRPSRLTKRQSPKSSEQLSFSGTSRSESQSPHPDTSRSAGTLSQLSKGLQQPSSRYITGSTPNIASLPYNRMEEETYSGLQGSLWNRPNQKTNFHTLKRGSDPCIIPPPPPQFNSYSSQRPLKVWRSQLGTPPKPGDIPRLQPTPQDEMSRSQPGQGSMATSVSHQVHSPVDKSFHQDTYSTAFALTSLGAGAKSTDYLTQVRAMWDDRHQQQVTKSPTNFKSPNQGKLAESLSPELNQRQRLTSPSGSGVSASNFDSSAKCTGEKEIKSTVKEQDPRHCPAAASVCNTTHLPSYHFENAVTFPLYTSSGDSTALGISSPPSSLASQQAEFDFHNVGCHDEEFLEGSQVQSGTQQNSNESLHVQVSASQPVTQQPSPSLSSVSSTNSSSSNLPVPQDSPEPVSPIHRRMTRKPAPPPPPDKPFTVMVTATTASSTRSGSETASSGAVESEGQANNNGQFQTWPRSAPLASPESPSEQYKFSGGQEKNRERTSVGHFERPSMPPPDRPGVAPPERPRQPPGLNPSVGRGHQRSASTGAMINQITVSYEAPAGIPNAGSLTSYTILEGDQDNGNLNTGVGSESVNTAAYSQGSVGPGLSHTLGRHSSMRPRPTPPPPPPPVARESEDTKL</sequence>
<feature type="compositionally biased region" description="Low complexity" evidence="4">
    <location>
        <begin position="1018"/>
        <end position="1050"/>
    </location>
</feature>
<keyword evidence="2" id="KW-0597">Phosphoprotein</keyword>
<dbReference type="SMART" id="SM00324">
    <property type="entry name" value="RhoGAP"/>
    <property type="match status" value="1"/>
</dbReference>
<feature type="compositionally biased region" description="Polar residues" evidence="4">
    <location>
        <begin position="736"/>
        <end position="750"/>
    </location>
</feature>
<accession>A0AAV2IH72</accession>
<protein>
    <recommendedName>
        <fullName evidence="9">Rho GTPase-activating protein 44</fullName>
    </recommendedName>
</protein>
<feature type="compositionally biased region" description="Polar residues" evidence="4">
    <location>
        <begin position="798"/>
        <end position="822"/>
    </location>
</feature>
<feature type="compositionally biased region" description="Polar residues" evidence="4">
    <location>
        <begin position="1106"/>
        <end position="1117"/>
    </location>
</feature>
<dbReference type="PROSITE" id="PS51021">
    <property type="entry name" value="BAR"/>
    <property type="match status" value="1"/>
</dbReference>
<keyword evidence="1" id="KW-0343">GTPase activation</keyword>
<dbReference type="Gene3D" id="1.10.555.10">
    <property type="entry name" value="Rho GTPase activation protein"/>
    <property type="match status" value="1"/>
</dbReference>
<keyword evidence="8" id="KW-1185">Reference proteome</keyword>
<dbReference type="Pfam" id="PF03114">
    <property type="entry name" value="BAR"/>
    <property type="match status" value="1"/>
</dbReference>
<keyword evidence="3" id="KW-0175">Coiled coil</keyword>
<feature type="region of interest" description="Disordered" evidence="4">
    <location>
        <begin position="482"/>
        <end position="519"/>
    </location>
</feature>
<feature type="compositionally biased region" description="Pro residues" evidence="4">
    <location>
        <begin position="1264"/>
        <end position="1274"/>
    </location>
</feature>
<dbReference type="Gene3D" id="1.20.1270.60">
    <property type="entry name" value="Arfaptin homology (AH) domain/BAR domain"/>
    <property type="match status" value="1"/>
</dbReference>
<dbReference type="SMART" id="SM00721">
    <property type="entry name" value="BAR"/>
    <property type="match status" value="1"/>
</dbReference>
<feature type="compositionally biased region" description="Basic and acidic residues" evidence="4">
    <location>
        <begin position="483"/>
        <end position="519"/>
    </location>
</feature>
<dbReference type="GO" id="GO:0032956">
    <property type="term" value="P:regulation of actin cytoskeleton organization"/>
    <property type="evidence" value="ECO:0007669"/>
    <property type="project" value="TreeGrafter"/>
</dbReference>
<reference evidence="7 8" key="1">
    <citation type="submission" date="2024-04" db="EMBL/GenBank/DDBJ databases">
        <authorList>
            <consortium name="Genoscope - CEA"/>
            <person name="William W."/>
        </authorList>
    </citation>
    <scope>NUCLEOTIDE SEQUENCE [LARGE SCALE GENOMIC DNA]</scope>
</reference>
<gene>
    <name evidence="7" type="ORF">GSLYS_00019810001</name>
</gene>
<feature type="region of interest" description="Disordered" evidence="4">
    <location>
        <begin position="736"/>
        <end position="823"/>
    </location>
</feature>
<feature type="region of interest" description="Disordered" evidence="4">
    <location>
        <begin position="1223"/>
        <end position="1283"/>
    </location>
</feature>
<feature type="compositionally biased region" description="Low complexity" evidence="4">
    <location>
        <begin position="1118"/>
        <end position="1131"/>
    </location>
</feature>
<dbReference type="PANTHER" id="PTHR14130">
    <property type="entry name" value="3BP-1 RELATED RHOGAP"/>
    <property type="match status" value="1"/>
</dbReference>
<dbReference type="InterPro" id="IPR000198">
    <property type="entry name" value="RhoGAP_dom"/>
</dbReference>
<feature type="compositionally biased region" description="Polar residues" evidence="4">
    <location>
        <begin position="1002"/>
        <end position="1016"/>
    </location>
</feature>
<dbReference type="InterPro" id="IPR047165">
    <property type="entry name" value="RHG17/44/SH3BP1-like"/>
</dbReference>
<dbReference type="Pfam" id="PF00620">
    <property type="entry name" value="RhoGAP"/>
    <property type="match status" value="1"/>
</dbReference>
<feature type="region of interest" description="Disordered" evidence="4">
    <location>
        <begin position="615"/>
        <end position="724"/>
    </location>
</feature>
<evidence type="ECO:0000256" key="2">
    <source>
        <dbReference type="ARBA" id="ARBA00022553"/>
    </source>
</evidence>
<feature type="compositionally biased region" description="Polar residues" evidence="4">
    <location>
        <begin position="867"/>
        <end position="881"/>
    </location>
</feature>
<evidence type="ECO:0000259" key="6">
    <source>
        <dbReference type="PROSITE" id="PS51021"/>
    </source>
</evidence>
<comment type="caution">
    <text evidence="7">The sequence shown here is derived from an EMBL/GenBank/DDBJ whole genome shotgun (WGS) entry which is preliminary data.</text>
</comment>
<dbReference type="Proteomes" id="UP001497497">
    <property type="component" value="Unassembled WGS sequence"/>
</dbReference>
<feature type="compositionally biased region" description="Pro residues" evidence="4">
    <location>
        <begin position="1155"/>
        <end position="1176"/>
    </location>
</feature>
<feature type="domain" description="Rho-GAP" evidence="5">
    <location>
        <begin position="261"/>
        <end position="447"/>
    </location>
</feature>
<evidence type="ECO:0008006" key="9">
    <source>
        <dbReference type="Google" id="ProtNLM"/>
    </source>
</evidence>